<dbReference type="InterPro" id="IPR006029">
    <property type="entry name" value="Neurotrans-gated_channel_TM"/>
</dbReference>
<dbReference type="Gene3D" id="2.70.170.10">
    <property type="entry name" value="Neurotransmitter-gated ion-channel ligand-binding domain"/>
    <property type="match status" value="1"/>
</dbReference>
<feature type="transmembrane region" description="Helical" evidence="5">
    <location>
        <begin position="264"/>
        <end position="283"/>
    </location>
</feature>
<evidence type="ECO:0000259" key="6">
    <source>
        <dbReference type="Pfam" id="PF02931"/>
    </source>
</evidence>
<keyword evidence="4 5" id="KW-0472">Membrane</keyword>
<dbReference type="InterPro" id="IPR006202">
    <property type="entry name" value="Neur_chan_lig-bd"/>
</dbReference>
<feature type="transmembrane region" description="Helical" evidence="5">
    <location>
        <begin position="401"/>
        <end position="420"/>
    </location>
</feature>
<comment type="subcellular location">
    <subcellularLocation>
        <location evidence="1">Membrane</location>
        <topology evidence="1">Multi-pass membrane protein</topology>
    </subcellularLocation>
</comment>
<dbReference type="Pfam" id="PF02931">
    <property type="entry name" value="Neur_chan_LBD"/>
    <property type="match status" value="1"/>
</dbReference>
<organism evidence="8 9">
    <name type="scientific">Potamilus streckersoni</name>
    <dbReference type="NCBI Taxonomy" id="2493646"/>
    <lineage>
        <taxon>Eukaryota</taxon>
        <taxon>Metazoa</taxon>
        <taxon>Spiralia</taxon>
        <taxon>Lophotrochozoa</taxon>
        <taxon>Mollusca</taxon>
        <taxon>Bivalvia</taxon>
        <taxon>Autobranchia</taxon>
        <taxon>Heteroconchia</taxon>
        <taxon>Palaeoheterodonta</taxon>
        <taxon>Unionida</taxon>
        <taxon>Unionoidea</taxon>
        <taxon>Unionidae</taxon>
        <taxon>Ambleminae</taxon>
        <taxon>Lampsilini</taxon>
        <taxon>Potamilus</taxon>
    </lineage>
</organism>
<evidence type="ECO:0000256" key="5">
    <source>
        <dbReference type="SAM" id="Phobius"/>
    </source>
</evidence>
<name>A0AAE0VWU7_9BIVA</name>
<dbReference type="EMBL" id="JAEAOA010000316">
    <property type="protein sequence ID" value="KAK3592889.1"/>
    <property type="molecule type" value="Genomic_DNA"/>
</dbReference>
<dbReference type="GO" id="GO:0016020">
    <property type="term" value="C:membrane"/>
    <property type="evidence" value="ECO:0007669"/>
    <property type="project" value="UniProtKB-SubCell"/>
</dbReference>
<feature type="transmembrane region" description="Helical" evidence="5">
    <location>
        <begin position="295"/>
        <end position="320"/>
    </location>
</feature>
<accession>A0AAE0VWU7</accession>
<gene>
    <name evidence="8" type="ORF">CHS0354_004115</name>
</gene>
<dbReference type="Proteomes" id="UP001195483">
    <property type="component" value="Unassembled WGS sequence"/>
</dbReference>
<feature type="domain" description="Neurotransmitter-gated ion-channel transmembrane" evidence="7">
    <location>
        <begin position="240"/>
        <end position="325"/>
    </location>
</feature>
<keyword evidence="9" id="KW-1185">Reference proteome</keyword>
<dbReference type="InterPro" id="IPR038050">
    <property type="entry name" value="Neuro_actylchol_rec"/>
</dbReference>
<evidence type="ECO:0000259" key="7">
    <source>
        <dbReference type="Pfam" id="PF02932"/>
    </source>
</evidence>
<keyword evidence="3 5" id="KW-1133">Transmembrane helix</keyword>
<dbReference type="PRINTS" id="PR00252">
    <property type="entry name" value="NRIONCHANNEL"/>
</dbReference>
<reference evidence="8" key="3">
    <citation type="submission" date="2023-05" db="EMBL/GenBank/DDBJ databases">
        <authorList>
            <person name="Smith C.H."/>
        </authorList>
    </citation>
    <scope>NUCLEOTIDE SEQUENCE</scope>
    <source>
        <strain evidence="8">CHS0354</strain>
        <tissue evidence="8">Mantle</tissue>
    </source>
</reference>
<dbReference type="Pfam" id="PF02932">
    <property type="entry name" value="Neur_chan_memb"/>
    <property type="match status" value="1"/>
</dbReference>
<dbReference type="CDD" id="cd19051">
    <property type="entry name" value="LGIC_TM_cation"/>
    <property type="match status" value="1"/>
</dbReference>
<keyword evidence="2 5" id="KW-0812">Transmembrane</keyword>
<dbReference type="FunFam" id="2.70.170.10:FF:000028">
    <property type="entry name" value="AcetylCholine Receptor"/>
    <property type="match status" value="1"/>
</dbReference>
<proteinExistence type="predicted"/>
<reference evidence="8" key="1">
    <citation type="journal article" date="2021" name="Genome Biol. Evol.">
        <title>A High-Quality Reference Genome for a Parasitic Bivalve with Doubly Uniparental Inheritance (Bivalvia: Unionida).</title>
        <authorList>
            <person name="Smith C.H."/>
        </authorList>
    </citation>
    <scope>NUCLEOTIDE SEQUENCE</scope>
    <source>
        <strain evidence="8">CHS0354</strain>
    </source>
</reference>
<protein>
    <submittedName>
        <fullName evidence="8">Uncharacterized protein</fullName>
    </submittedName>
</protein>
<comment type="caution">
    <text evidence="8">The sequence shown here is derived from an EMBL/GenBank/DDBJ whole genome shotgun (WGS) entry which is preliminary data.</text>
</comment>
<dbReference type="PANTHER" id="PTHR18945">
    <property type="entry name" value="NEUROTRANSMITTER GATED ION CHANNEL"/>
    <property type="match status" value="1"/>
</dbReference>
<dbReference type="GO" id="GO:0005230">
    <property type="term" value="F:extracellular ligand-gated monoatomic ion channel activity"/>
    <property type="evidence" value="ECO:0007669"/>
    <property type="project" value="InterPro"/>
</dbReference>
<dbReference type="GO" id="GO:0004888">
    <property type="term" value="F:transmembrane signaling receptor activity"/>
    <property type="evidence" value="ECO:0007669"/>
    <property type="project" value="InterPro"/>
</dbReference>
<evidence type="ECO:0000313" key="8">
    <source>
        <dbReference type="EMBL" id="KAK3592889.1"/>
    </source>
</evidence>
<sequence>MMTLNSLWIAFLCGFLQSLCVNTNLPTKSAKMKELYAALLQNSSLDIRPGLNSPRPLTVDVSFSLGSFNDFDEVKEELSINGYVTVTWTDDRVFWNPYQYVEITSVIVPWGSIWSPPLVLLNPSNKISDMNRELTTMRLLYNGTAIWTPGDVFEVKCYADVEKYPFDEQTCSIGLAAWGYLSDEVWLSVSSKFIDTAFYKDSGEWRLKHSDMNTYVKNSLSVASIRFTFKRRSSFAFVNLIMPIIIFSILNIFVFSIPPECGERISYATTVLLSFVVFMTVVSDNIPRTSAPVPLLCYYLISIVIESALITICMIVIMHLHSLSPKDPIPNCLQSCPVFLTRKRNNLMNVIPAFQRASSGVKLVDVTETTIQLKNQKHSKDTDFGSYAPTWFDIARKLDKIMSYIFVTLLVITNIGYLVAMTKS</sequence>
<feature type="domain" description="Neurotransmitter-gated ion-channel ligand-binding" evidence="6">
    <location>
        <begin position="33"/>
        <end position="232"/>
    </location>
</feature>
<evidence type="ECO:0000256" key="3">
    <source>
        <dbReference type="ARBA" id="ARBA00022989"/>
    </source>
</evidence>
<dbReference type="Gene3D" id="1.20.58.390">
    <property type="entry name" value="Neurotransmitter-gated ion-channel transmembrane domain"/>
    <property type="match status" value="1"/>
</dbReference>
<feature type="transmembrane region" description="Helical" evidence="5">
    <location>
        <begin position="235"/>
        <end position="258"/>
    </location>
</feature>
<dbReference type="SUPFAM" id="SSF63712">
    <property type="entry name" value="Nicotinic receptor ligand binding domain-like"/>
    <property type="match status" value="1"/>
</dbReference>
<dbReference type="InterPro" id="IPR036719">
    <property type="entry name" value="Neuro-gated_channel_TM_sf"/>
</dbReference>
<evidence type="ECO:0000256" key="1">
    <source>
        <dbReference type="ARBA" id="ARBA00004141"/>
    </source>
</evidence>
<feature type="transmembrane region" description="Helical" evidence="5">
    <location>
        <begin position="6"/>
        <end position="25"/>
    </location>
</feature>
<dbReference type="SUPFAM" id="SSF90112">
    <property type="entry name" value="Neurotransmitter-gated ion-channel transmembrane pore"/>
    <property type="match status" value="1"/>
</dbReference>
<dbReference type="AlphaFoldDB" id="A0AAE0VWU7"/>
<evidence type="ECO:0000313" key="9">
    <source>
        <dbReference type="Proteomes" id="UP001195483"/>
    </source>
</evidence>
<evidence type="ECO:0000256" key="4">
    <source>
        <dbReference type="ARBA" id="ARBA00023136"/>
    </source>
</evidence>
<evidence type="ECO:0000256" key="2">
    <source>
        <dbReference type="ARBA" id="ARBA00022692"/>
    </source>
</evidence>
<reference evidence="8" key="2">
    <citation type="journal article" date="2021" name="Genome Biol. Evol.">
        <title>Developing a high-quality reference genome for a parasitic bivalve with doubly uniparental inheritance (Bivalvia: Unionida).</title>
        <authorList>
            <person name="Smith C.H."/>
        </authorList>
    </citation>
    <scope>NUCLEOTIDE SEQUENCE</scope>
    <source>
        <strain evidence="8">CHS0354</strain>
        <tissue evidence="8">Mantle</tissue>
    </source>
</reference>
<dbReference type="CDD" id="cd18989">
    <property type="entry name" value="LGIC_ECD_cation"/>
    <property type="match status" value="1"/>
</dbReference>
<dbReference type="InterPro" id="IPR036734">
    <property type="entry name" value="Neur_chan_lig-bd_sf"/>
</dbReference>
<dbReference type="InterPro" id="IPR006201">
    <property type="entry name" value="Neur_channel"/>
</dbReference>